<keyword evidence="6 8" id="KW-0472">Membrane</keyword>
<accession>A0A1A9BIT1</accession>
<dbReference type="InterPro" id="IPR011701">
    <property type="entry name" value="MFS"/>
</dbReference>
<feature type="transmembrane region" description="Helical" evidence="8">
    <location>
        <begin position="133"/>
        <end position="155"/>
    </location>
</feature>
<dbReference type="OrthoDB" id="4350200at2"/>
<dbReference type="SUPFAM" id="SSF103473">
    <property type="entry name" value="MFS general substrate transporter"/>
    <property type="match status" value="2"/>
</dbReference>
<feature type="transmembrane region" description="Helical" evidence="8">
    <location>
        <begin position="161"/>
        <end position="182"/>
    </location>
</feature>
<keyword evidence="4 8" id="KW-0812">Transmembrane</keyword>
<dbReference type="STRING" id="946078.GA0070622_5904"/>
<feature type="transmembrane region" description="Helical" evidence="8">
    <location>
        <begin position="43"/>
        <end position="63"/>
    </location>
</feature>
<sequence length="507" mass="48939">MPRLTRDRTTWLTYAQLGLWGFFLYGFGPVVPLLRDEQGTSAAVAGLHSTGIAVGALAGGALFAPVARRYGRGPAIWLGIAGVAAGVTALGLLHPLPATIAAVAVVATFGMMVISGVNVVLTARHGPAAPAALTEANAACAGMGILAPLTIGVTVDAGLGWRPVMAVEVGLITLVALAALTFRVRLPHAAPATAAAAAPATAAAAAPATAAAAAPATAAAAAPATAAAAAPATAAAAAPATAAAAAPATAAAAAPVGAAPVAAAPVGVAPAPVAAAVAPAAVAPAAVASGPSEISLSSGPGGTARRQVPDAGTRVTSARLPRAYWIAWVLMSVTGSIEVCLSLWTADVLRDHAGLSAGGASAGVAAIVCGMFVGRAAGGRAALRWPPVPLLLGALTVSLAGFTLFWASPIGWLAVTGLVVLGLGNALHYPLAISIALAAAGTATDRAAGWSSYSMGVGFGIAPVVLGWVADGVGPHLAFLLLPAFIAVAVLLTVRLGRALAPGVAPA</sequence>
<dbReference type="Proteomes" id="UP000199558">
    <property type="component" value="Unassembled WGS sequence"/>
</dbReference>
<dbReference type="GO" id="GO:0012505">
    <property type="term" value="C:endomembrane system"/>
    <property type="evidence" value="ECO:0007669"/>
    <property type="project" value="UniProtKB-SubCell"/>
</dbReference>
<evidence type="ECO:0000256" key="7">
    <source>
        <dbReference type="SAM" id="MobiDB-lite"/>
    </source>
</evidence>
<evidence type="ECO:0000256" key="8">
    <source>
        <dbReference type="SAM" id="Phobius"/>
    </source>
</evidence>
<gene>
    <name evidence="9" type="ORF">GA0070622_5904</name>
</gene>
<dbReference type="InterPro" id="IPR051788">
    <property type="entry name" value="MFS_Transporter"/>
</dbReference>
<evidence type="ECO:0000256" key="1">
    <source>
        <dbReference type="ARBA" id="ARBA00004127"/>
    </source>
</evidence>
<keyword evidence="3" id="KW-0813">Transport</keyword>
<dbReference type="InterPro" id="IPR036259">
    <property type="entry name" value="MFS_trans_sf"/>
</dbReference>
<feature type="transmembrane region" description="Helical" evidence="8">
    <location>
        <begin position="412"/>
        <end position="438"/>
    </location>
</feature>
<feature type="transmembrane region" description="Helical" evidence="8">
    <location>
        <begin position="12"/>
        <end position="31"/>
    </location>
</feature>
<feature type="transmembrane region" description="Helical" evidence="8">
    <location>
        <begin position="100"/>
        <end position="121"/>
    </location>
</feature>
<evidence type="ECO:0000256" key="3">
    <source>
        <dbReference type="ARBA" id="ARBA00022448"/>
    </source>
</evidence>
<dbReference type="GO" id="GO:0022857">
    <property type="term" value="F:transmembrane transporter activity"/>
    <property type="evidence" value="ECO:0007669"/>
    <property type="project" value="InterPro"/>
</dbReference>
<comment type="subcellular location">
    <subcellularLocation>
        <location evidence="1">Endomembrane system</location>
        <topology evidence="1">Multi-pass membrane protein</topology>
    </subcellularLocation>
</comment>
<dbReference type="Pfam" id="PF07690">
    <property type="entry name" value="MFS_1"/>
    <property type="match status" value="1"/>
</dbReference>
<feature type="transmembrane region" description="Helical" evidence="8">
    <location>
        <begin position="352"/>
        <end position="373"/>
    </location>
</feature>
<feature type="transmembrane region" description="Helical" evidence="8">
    <location>
        <begin position="385"/>
        <end position="406"/>
    </location>
</feature>
<feature type="transmembrane region" description="Helical" evidence="8">
    <location>
        <begin position="450"/>
        <end position="470"/>
    </location>
</feature>
<evidence type="ECO:0000256" key="5">
    <source>
        <dbReference type="ARBA" id="ARBA00022989"/>
    </source>
</evidence>
<proteinExistence type="inferred from homology"/>
<evidence type="ECO:0000256" key="4">
    <source>
        <dbReference type="ARBA" id="ARBA00022692"/>
    </source>
</evidence>
<feature type="transmembrane region" description="Helical" evidence="8">
    <location>
        <begin position="323"/>
        <end position="346"/>
    </location>
</feature>
<feature type="region of interest" description="Disordered" evidence="7">
    <location>
        <begin position="291"/>
        <end position="312"/>
    </location>
</feature>
<comment type="similarity">
    <text evidence="2">Belongs to the major facilitator superfamily.</text>
</comment>
<dbReference type="Gene3D" id="1.20.1250.20">
    <property type="entry name" value="MFS general substrate transporter like domains"/>
    <property type="match status" value="2"/>
</dbReference>
<dbReference type="AlphaFoldDB" id="A0A1A9BIT1"/>
<keyword evidence="5 8" id="KW-1133">Transmembrane helix</keyword>
<evidence type="ECO:0000313" key="9">
    <source>
        <dbReference type="EMBL" id="SBT68792.1"/>
    </source>
</evidence>
<dbReference type="EMBL" id="FLRH01000004">
    <property type="protein sequence ID" value="SBT68792.1"/>
    <property type="molecule type" value="Genomic_DNA"/>
</dbReference>
<name>A0A1A9BIT1_9ACTN</name>
<evidence type="ECO:0000256" key="6">
    <source>
        <dbReference type="ARBA" id="ARBA00023136"/>
    </source>
</evidence>
<evidence type="ECO:0000313" key="10">
    <source>
        <dbReference type="Proteomes" id="UP000199558"/>
    </source>
</evidence>
<dbReference type="PANTHER" id="PTHR23514">
    <property type="entry name" value="BYPASS OF STOP CODON PROTEIN 6"/>
    <property type="match status" value="1"/>
</dbReference>
<dbReference type="GO" id="GO:0016020">
    <property type="term" value="C:membrane"/>
    <property type="evidence" value="ECO:0007669"/>
    <property type="project" value="TreeGrafter"/>
</dbReference>
<evidence type="ECO:0008006" key="11">
    <source>
        <dbReference type="Google" id="ProtNLM"/>
    </source>
</evidence>
<reference evidence="10" key="1">
    <citation type="submission" date="2016-06" db="EMBL/GenBank/DDBJ databases">
        <authorList>
            <person name="Varghese N."/>
            <person name="Submissions Spin"/>
        </authorList>
    </citation>
    <scope>NUCLEOTIDE SEQUENCE [LARGE SCALE GENOMIC DNA]</scope>
    <source>
        <strain evidence="10">DSM 45794</strain>
    </source>
</reference>
<dbReference type="PANTHER" id="PTHR23514:SF3">
    <property type="entry name" value="BYPASS OF STOP CODON PROTEIN 6"/>
    <property type="match status" value="1"/>
</dbReference>
<protein>
    <recommendedName>
        <fullName evidence="11">Major Facilitator Superfamily protein</fullName>
    </recommendedName>
</protein>
<feature type="transmembrane region" description="Helical" evidence="8">
    <location>
        <begin position="476"/>
        <end position="494"/>
    </location>
</feature>
<feature type="transmembrane region" description="Helical" evidence="8">
    <location>
        <begin position="75"/>
        <end position="94"/>
    </location>
</feature>
<organism evidence="9 10">
    <name type="scientific">Micromonospora sediminicola</name>
    <dbReference type="NCBI Taxonomy" id="946078"/>
    <lineage>
        <taxon>Bacteria</taxon>
        <taxon>Bacillati</taxon>
        <taxon>Actinomycetota</taxon>
        <taxon>Actinomycetes</taxon>
        <taxon>Micromonosporales</taxon>
        <taxon>Micromonosporaceae</taxon>
        <taxon>Micromonospora</taxon>
    </lineage>
</organism>
<dbReference type="RefSeq" id="WP_091582182.1">
    <property type="nucleotide sequence ID" value="NZ_FLRH01000004.1"/>
</dbReference>
<keyword evidence="10" id="KW-1185">Reference proteome</keyword>
<evidence type="ECO:0000256" key="2">
    <source>
        <dbReference type="ARBA" id="ARBA00008335"/>
    </source>
</evidence>